<feature type="compositionally biased region" description="Basic and acidic residues" evidence="8">
    <location>
        <begin position="15"/>
        <end position="29"/>
    </location>
</feature>
<evidence type="ECO:0000256" key="5">
    <source>
        <dbReference type="ARBA" id="ARBA00023065"/>
    </source>
</evidence>
<evidence type="ECO:0000259" key="10">
    <source>
        <dbReference type="Pfam" id="PF07885"/>
    </source>
</evidence>
<feature type="transmembrane region" description="Helical" evidence="9">
    <location>
        <begin position="136"/>
        <end position="159"/>
    </location>
</feature>
<dbReference type="RefSeq" id="WP_116684061.1">
    <property type="nucleotide sequence ID" value="NZ_QURL01000006.1"/>
</dbReference>
<feature type="transmembrane region" description="Helical" evidence="9">
    <location>
        <begin position="191"/>
        <end position="210"/>
    </location>
</feature>
<evidence type="ECO:0000256" key="4">
    <source>
        <dbReference type="ARBA" id="ARBA00022989"/>
    </source>
</evidence>
<keyword evidence="5" id="KW-0406">Ion transport</keyword>
<evidence type="ECO:0000256" key="6">
    <source>
        <dbReference type="ARBA" id="ARBA00023136"/>
    </source>
</evidence>
<dbReference type="GO" id="GO:0001508">
    <property type="term" value="P:action potential"/>
    <property type="evidence" value="ECO:0007669"/>
    <property type="project" value="TreeGrafter"/>
</dbReference>
<feature type="region of interest" description="Disordered" evidence="8">
    <location>
        <begin position="1"/>
        <end position="49"/>
    </location>
</feature>
<evidence type="ECO:0000256" key="3">
    <source>
        <dbReference type="ARBA" id="ARBA00022692"/>
    </source>
</evidence>
<sequence length="307" mass="34295">MSTKKPSQDDSVENDSLKACETDEAAEKDADGEEAEEEEEEDGHEPVKETRKTAIGRLRLKLRALYHGHSDAATRFQAVILIVDLAIIALFVVTPVLRGTEYYLPIDYTVAAILACDLIARATATRNLRRWFRQPFVVLDFVILATLVFPETFINFGFLRIVRLWSLSRSGALWRPLRRSHYAEYELPMKALVNLVTFLFLATGFIYTFFFRQTSGLEGYLDALYFTVASVTTTGYGDITLDGPGGKLTAIVIMIIGISLFFNLAQAVFKPPKVSYQCPSCGLQRHDPDAVHCKACGEKLNIPNPDG</sequence>
<reference evidence="11 12" key="1">
    <citation type="submission" date="2018-08" db="EMBL/GenBank/DDBJ databases">
        <title>Fulvimarina sp. 85, whole genome shotgun sequence.</title>
        <authorList>
            <person name="Tuo L."/>
        </authorList>
    </citation>
    <scope>NUCLEOTIDE SEQUENCE [LARGE SCALE GENOMIC DNA]</scope>
    <source>
        <strain evidence="11 12">85</strain>
    </source>
</reference>
<feature type="transmembrane region" description="Helical" evidence="9">
    <location>
        <begin position="78"/>
        <end position="97"/>
    </location>
</feature>
<evidence type="ECO:0000313" key="11">
    <source>
        <dbReference type="EMBL" id="RFC62538.1"/>
    </source>
</evidence>
<evidence type="ECO:0000256" key="1">
    <source>
        <dbReference type="ARBA" id="ARBA00004141"/>
    </source>
</evidence>
<name>A0A371WZY5_9HYPH</name>
<dbReference type="PANTHER" id="PTHR11537">
    <property type="entry name" value="VOLTAGE-GATED POTASSIUM CHANNEL"/>
    <property type="match status" value="1"/>
</dbReference>
<keyword evidence="6 9" id="KW-0472">Membrane</keyword>
<evidence type="ECO:0000256" key="7">
    <source>
        <dbReference type="ARBA" id="ARBA00023303"/>
    </source>
</evidence>
<keyword evidence="4 9" id="KW-1133">Transmembrane helix</keyword>
<evidence type="ECO:0000256" key="9">
    <source>
        <dbReference type="SAM" id="Phobius"/>
    </source>
</evidence>
<comment type="caution">
    <text evidence="11">The sequence shown here is derived from an EMBL/GenBank/DDBJ whole genome shotgun (WGS) entry which is preliminary data.</text>
</comment>
<keyword evidence="2" id="KW-0813">Transport</keyword>
<proteinExistence type="predicted"/>
<dbReference type="PANTHER" id="PTHR11537:SF254">
    <property type="entry name" value="POTASSIUM VOLTAGE-GATED CHANNEL PROTEIN SHAB"/>
    <property type="match status" value="1"/>
</dbReference>
<accession>A0A371WZY5</accession>
<keyword evidence="3 9" id="KW-0812">Transmembrane</keyword>
<dbReference type="Proteomes" id="UP000264310">
    <property type="component" value="Unassembled WGS sequence"/>
</dbReference>
<keyword evidence="12" id="KW-1185">Reference proteome</keyword>
<gene>
    <name evidence="11" type="ORF">DYI37_14890</name>
</gene>
<protein>
    <submittedName>
        <fullName evidence="11">Ion transporter</fullName>
    </submittedName>
</protein>
<dbReference type="OrthoDB" id="9799090at2"/>
<dbReference type="EMBL" id="QURL01000006">
    <property type="protein sequence ID" value="RFC62538.1"/>
    <property type="molecule type" value="Genomic_DNA"/>
</dbReference>
<dbReference type="PRINTS" id="PR01463">
    <property type="entry name" value="EAGCHANLFMLY"/>
</dbReference>
<dbReference type="AlphaFoldDB" id="A0A371WZY5"/>
<dbReference type="InterPro" id="IPR003938">
    <property type="entry name" value="K_chnl_volt-dep_EAG/ELK/ERG"/>
</dbReference>
<evidence type="ECO:0000256" key="2">
    <source>
        <dbReference type="ARBA" id="ARBA00022448"/>
    </source>
</evidence>
<dbReference type="InterPro" id="IPR028325">
    <property type="entry name" value="VG_K_chnl"/>
</dbReference>
<feature type="compositionally biased region" description="Acidic residues" evidence="8">
    <location>
        <begin position="30"/>
        <end position="43"/>
    </location>
</feature>
<dbReference type="Pfam" id="PF07885">
    <property type="entry name" value="Ion_trans_2"/>
    <property type="match status" value="1"/>
</dbReference>
<dbReference type="GO" id="GO:0005249">
    <property type="term" value="F:voltage-gated potassium channel activity"/>
    <property type="evidence" value="ECO:0007669"/>
    <property type="project" value="InterPro"/>
</dbReference>
<dbReference type="SUPFAM" id="SSF81324">
    <property type="entry name" value="Voltage-gated potassium channels"/>
    <property type="match status" value="1"/>
</dbReference>
<evidence type="ECO:0000256" key="8">
    <source>
        <dbReference type="SAM" id="MobiDB-lite"/>
    </source>
</evidence>
<feature type="transmembrane region" description="Helical" evidence="9">
    <location>
        <begin position="248"/>
        <end position="269"/>
    </location>
</feature>
<dbReference type="GO" id="GO:0008076">
    <property type="term" value="C:voltage-gated potassium channel complex"/>
    <property type="evidence" value="ECO:0007669"/>
    <property type="project" value="InterPro"/>
</dbReference>
<evidence type="ECO:0000313" key="12">
    <source>
        <dbReference type="Proteomes" id="UP000264310"/>
    </source>
</evidence>
<dbReference type="InterPro" id="IPR013099">
    <property type="entry name" value="K_chnl_dom"/>
</dbReference>
<keyword evidence="7" id="KW-0407">Ion channel</keyword>
<dbReference type="Gene3D" id="1.10.287.70">
    <property type="match status" value="1"/>
</dbReference>
<feature type="domain" description="Potassium channel" evidence="10">
    <location>
        <begin position="196"/>
        <end position="268"/>
    </location>
</feature>
<organism evidence="11 12">
    <name type="scientific">Fulvimarina endophytica</name>
    <dbReference type="NCBI Taxonomy" id="2293836"/>
    <lineage>
        <taxon>Bacteria</taxon>
        <taxon>Pseudomonadati</taxon>
        <taxon>Pseudomonadota</taxon>
        <taxon>Alphaproteobacteria</taxon>
        <taxon>Hyphomicrobiales</taxon>
        <taxon>Aurantimonadaceae</taxon>
        <taxon>Fulvimarina</taxon>
    </lineage>
</organism>
<comment type="subcellular location">
    <subcellularLocation>
        <location evidence="1">Membrane</location>
        <topology evidence="1">Multi-pass membrane protein</topology>
    </subcellularLocation>
</comment>